<name>A0A9P5P8A9_9AGAR</name>
<sequence length="339" mass="37493">MPSIRFGVYSDIGYKTLAALNSSARMGFSSLRREDFGAKFQDAPLSFRILSYSIVEGLYASRTVTQQNTLSYIFFERGMEVGNRDGFAHVTMSDRINSRSLKLKLTKKQNESKDKIAESSGWAGQGGGLEQEGFRLQAQARLAIQRHRKCLVLPSHNATANGSGGTLAASDTRVPQALAIFKEVNNRASIAPRKTVKTMRAESTANPKTDIMSLSLSIENQSFNNCRTTDIDELGEDGMGAQWSKTKPIKCTTSRELPCETAVQCPGTRKETHSFRRYSKIALSIFQKQIERDAQISGGNQTGIPNLSKWWNSFILTGTLNIFMSTMPEEAENASFGSR</sequence>
<dbReference type="Proteomes" id="UP000772434">
    <property type="component" value="Unassembled WGS sequence"/>
</dbReference>
<organism evidence="1 2">
    <name type="scientific">Rhodocollybia butyracea</name>
    <dbReference type="NCBI Taxonomy" id="206335"/>
    <lineage>
        <taxon>Eukaryota</taxon>
        <taxon>Fungi</taxon>
        <taxon>Dikarya</taxon>
        <taxon>Basidiomycota</taxon>
        <taxon>Agaricomycotina</taxon>
        <taxon>Agaricomycetes</taxon>
        <taxon>Agaricomycetidae</taxon>
        <taxon>Agaricales</taxon>
        <taxon>Marasmiineae</taxon>
        <taxon>Omphalotaceae</taxon>
        <taxon>Rhodocollybia</taxon>
    </lineage>
</organism>
<protein>
    <submittedName>
        <fullName evidence="1">Uncharacterized protein</fullName>
    </submittedName>
</protein>
<comment type="caution">
    <text evidence="1">The sequence shown here is derived from an EMBL/GenBank/DDBJ whole genome shotgun (WGS) entry which is preliminary data.</text>
</comment>
<reference evidence="1" key="1">
    <citation type="submission" date="2020-11" db="EMBL/GenBank/DDBJ databases">
        <authorList>
            <consortium name="DOE Joint Genome Institute"/>
            <person name="Ahrendt S."/>
            <person name="Riley R."/>
            <person name="Andreopoulos W."/>
            <person name="Labutti K."/>
            <person name="Pangilinan J."/>
            <person name="Ruiz-Duenas F.J."/>
            <person name="Barrasa J.M."/>
            <person name="Sanchez-Garcia M."/>
            <person name="Camarero S."/>
            <person name="Miyauchi S."/>
            <person name="Serrano A."/>
            <person name="Linde D."/>
            <person name="Babiker R."/>
            <person name="Drula E."/>
            <person name="Ayuso-Fernandez I."/>
            <person name="Pacheco R."/>
            <person name="Padilla G."/>
            <person name="Ferreira P."/>
            <person name="Barriuso J."/>
            <person name="Kellner H."/>
            <person name="Castanera R."/>
            <person name="Alfaro M."/>
            <person name="Ramirez L."/>
            <person name="Pisabarro A.G."/>
            <person name="Kuo A."/>
            <person name="Tritt A."/>
            <person name="Lipzen A."/>
            <person name="He G."/>
            <person name="Yan M."/>
            <person name="Ng V."/>
            <person name="Cullen D."/>
            <person name="Martin F."/>
            <person name="Rosso M.-N."/>
            <person name="Henrissat B."/>
            <person name="Hibbett D."/>
            <person name="Martinez A.T."/>
            <person name="Grigoriev I.V."/>
        </authorList>
    </citation>
    <scope>NUCLEOTIDE SEQUENCE</scope>
    <source>
        <strain evidence="1">AH 40177</strain>
    </source>
</reference>
<gene>
    <name evidence="1" type="ORF">BDP27DRAFT_1407267</name>
</gene>
<dbReference type="AlphaFoldDB" id="A0A9P5P8A9"/>
<keyword evidence="2" id="KW-1185">Reference proteome</keyword>
<evidence type="ECO:0000313" key="2">
    <source>
        <dbReference type="Proteomes" id="UP000772434"/>
    </source>
</evidence>
<accession>A0A9P5P8A9</accession>
<dbReference type="EMBL" id="JADNRY010000260">
    <property type="protein sequence ID" value="KAF9060096.1"/>
    <property type="molecule type" value="Genomic_DNA"/>
</dbReference>
<proteinExistence type="predicted"/>
<evidence type="ECO:0000313" key="1">
    <source>
        <dbReference type="EMBL" id="KAF9060096.1"/>
    </source>
</evidence>